<dbReference type="STRING" id="1802281.A3A44_01110"/>
<dbReference type="InterPro" id="IPR011249">
    <property type="entry name" value="Metalloenz_LuxS/M16"/>
</dbReference>
<reference evidence="5 6" key="1">
    <citation type="journal article" date="2016" name="Nat. Commun.">
        <title>Thousands of microbial genomes shed light on interconnected biogeochemical processes in an aquifer system.</title>
        <authorList>
            <person name="Anantharaman K."/>
            <person name="Brown C.T."/>
            <person name="Hug L.A."/>
            <person name="Sharon I."/>
            <person name="Castelle C.J."/>
            <person name="Probst A.J."/>
            <person name="Thomas B.C."/>
            <person name="Singh A."/>
            <person name="Wilkins M.J."/>
            <person name="Karaoz U."/>
            <person name="Brodie E.L."/>
            <person name="Williams K.H."/>
            <person name="Hubbard S.S."/>
            <person name="Banfield J.F."/>
        </authorList>
    </citation>
    <scope>NUCLEOTIDE SEQUENCE [LARGE SCALE GENOMIC DNA]</scope>
</reference>
<dbReference type="PANTHER" id="PTHR11851:SF49">
    <property type="entry name" value="MITOCHONDRIAL-PROCESSING PEPTIDASE SUBUNIT ALPHA"/>
    <property type="match status" value="1"/>
</dbReference>
<dbReference type="GO" id="GO:0006508">
    <property type="term" value="P:proteolysis"/>
    <property type="evidence" value="ECO:0007669"/>
    <property type="project" value="InterPro"/>
</dbReference>
<dbReference type="PANTHER" id="PTHR11851">
    <property type="entry name" value="METALLOPROTEASE"/>
    <property type="match status" value="1"/>
</dbReference>
<evidence type="ECO:0000259" key="4">
    <source>
        <dbReference type="Pfam" id="PF05193"/>
    </source>
</evidence>
<dbReference type="InterPro" id="IPR007863">
    <property type="entry name" value="Peptidase_M16_C"/>
</dbReference>
<feature type="domain" description="Peptidase M16 N-terminal" evidence="3">
    <location>
        <begin position="14"/>
        <end position="160"/>
    </location>
</feature>
<feature type="domain" description="Peptidase M16 C-terminal" evidence="4">
    <location>
        <begin position="169"/>
        <end position="340"/>
    </location>
</feature>
<proteinExistence type="inferred from homology"/>
<evidence type="ECO:0000256" key="2">
    <source>
        <dbReference type="RuleBase" id="RU004447"/>
    </source>
</evidence>
<comment type="similarity">
    <text evidence="1 2">Belongs to the peptidase M16 family.</text>
</comment>
<evidence type="ECO:0000259" key="3">
    <source>
        <dbReference type="Pfam" id="PF00675"/>
    </source>
</evidence>
<name>A0A1G2LDU2_9BACT</name>
<dbReference type="Pfam" id="PF05193">
    <property type="entry name" value="Peptidase_M16_C"/>
    <property type="match status" value="1"/>
</dbReference>
<dbReference type="AlphaFoldDB" id="A0A1G2LDU2"/>
<evidence type="ECO:0008006" key="7">
    <source>
        <dbReference type="Google" id="ProtNLM"/>
    </source>
</evidence>
<dbReference type="GO" id="GO:0004222">
    <property type="term" value="F:metalloendopeptidase activity"/>
    <property type="evidence" value="ECO:0007669"/>
    <property type="project" value="InterPro"/>
</dbReference>
<organism evidence="5 6">
    <name type="scientific">Candidatus Sungbacteria bacterium RIFCSPLOWO2_01_FULL_60_25</name>
    <dbReference type="NCBI Taxonomy" id="1802281"/>
    <lineage>
        <taxon>Bacteria</taxon>
        <taxon>Candidatus Sungiibacteriota</taxon>
    </lineage>
</organism>
<dbReference type="InterPro" id="IPR001431">
    <property type="entry name" value="Pept_M16_Zn_BS"/>
</dbReference>
<evidence type="ECO:0000256" key="1">
    <source>
        <dbReference type="ARBA" id="ARBA00007261"/>
    </source>
</evidence>
<dbReference type="InterPro" id="IPR011765">
    <property type="entry name" value="Pept_M16_N"/>
</dbReference>
<evidence type="ECO:0000313" key="6">
    <source>
        <dbReference type="Proteomes" id="UP000178977"/>
    </source>
</evidence>
<dbReference type="GO" id="GO:0046872">
    <property type="term" value="F:metal ion binding"/>
    <property type="evidence" value="ECO:0007669"/>
    <property type="project" value="InterPro"/>
</dbReference>
<accession>A0A1G2LDU2</accession>
<dbReference type="InterPro" id="IPR050361">
    <property type="entry name" value="MPP/UQCRC_Complex"/>
</dbReference>
<dbReference type="EMBL" id="MHQT01000032">
    <property type="protein sequence ID" value="OHA09001.1"/>
    <property type="molecule type" value="Genomic_DNA"/>
</dbReference>
<gene>
    <name evidence="5" type="ORF">A3A44_01110</name>
</gene>
<dbReference type="Pfam" id="PF00675">
    <property type="entry name" value="Peptidase_M16"/>
    <property type="match status" value="1"/>
</dbReference>
<comment type="caution">
    <text evidence="5">The sequence shown here is derived from an EMBL/GenBank/DDBJ whole genome shotgun (WGS) entry which is preliminary data.</text>
</comment>
<protein>
    <recommendedName>
        <fullName evidence="7">Peptidase M16</fullName>
    </recommendedName>
</protein>
<dbReference type="Gene3D" id="3.30.830.10">
    <property type="entry name" value="Metalloenzyme, LuxS/M16 peptidase-like"/>
    <property type="match status" value="2"/>
</dbReference>
<evidence type="ECO:0000313" key="5">
    <source>
        <dbReference type="EMBL" id="OHA09001.1"/>
    </source>
</evidence>
<dbReference type="SUPFAM" id="SSF63411">
    <property type="entry name" value="LuxS/MPP-like metallohydrolase"/>
    <property type="match status" value="2"/>
</dbReference>
<sequence length="423" mass="47205">MFKKLTLPNGLRILTAPMQGTNTVTVFVMCGTGSDNEPAPIGGISHFLEHMFFKGTHKRPNHLAISQELDAMGSLSNAFTTHETTGYFVKAGAPYLDRCLDLLADIYKHSLLPEAEIEKEKQVVIEEMHMRRDEPTSYIWQLWESLLWGDQPAGREVIGTEGVIRGLGRKDFLEYFIHQYVAENTAVVIAGNFDERKGVGRVGELFGDVRTGKPRQKPSVAEMQTEPQFRGEKRAIDQTHLLVGFRGYDAFHPKRYAADILGTILGGGWSSRMFVRIREELGLAYTVFTTSENYSNRGYFLSYAGVTHDRIPATVQAILGEYRRIREKPVSTEELGRTKDYIKGRMLMELETSNAVASHVGGEEMLTAKPLTTDEVFARIDQVTAADCTAVAEELFRPERLNAAILGPEPEAGDPHAVLEGFS</sequence>
<dbReference type="PROSITE" id="PS00143">
    <property type="entry name" value="INSULINASE"/>
    <property type="match status" value="1"/>
</dbReference>
<dbReference type="Proteomes" id="UP000178977">
    <property type="component" value="Unassembled WGS sequence"/>
</dbReference>